<feature type="compositionally biased region" description="Polar residues" evidence="1">
    <location>
        <begin position="1127"/>
        <end position="1150"/>
    </location>
</feature>
<dbReference type="Proteomes" id="UP000714275">
    <property type="component" value="Unassembled WGS sequence"/>
</dbReference>
<accession>A0A9P7A2T1</accession>
<feature type="compositionally biased region" description="Low complexity" evidence="1">
    <location>
        <begin position="260"/>
        <end position="270"/>
    </location>
</feature>
<dbReference type="OrthoDB" id="207120at2759"/>
<feature type="compositionally biased region" description="Pro residues" evidence="1">
    <location>
        <begin position="819"/>
        <end position="829"/>
    </location>
</feature>
<dbReference type="EMBL" id="JABBWD010000008">
    <property type="protein sequence ID" value="KAG1780702.1"/>
    <property type="molecule type" value="Genomic_DNA"/>
</dbReference>
<proteinExistence type="predicted"/>
<feature type="region of interest" description="Disordered" evidence="1">
    <location>
        <begin position="1223"/>
        <end position="1250"/>
    </location>
</feature>
<evidence type="ECO:0000256" key="1">
    <source>
        <dbReference type="SAM" id="MobiDB-lite"/>
    </source>
</evidence>
<dbReference type="InterPro" id="IPR057402">
    <property type="entry name" value="AIM3_BBC1_C"/>
</dbReference>
<feature type="compositionally biased region" description="Basic and acidic residues" evidence="1">
    <location>
        <begin position="517"/>
        <end position="535"/>
    </location>
</feature>
<organism evidence="3 4">
    <name type="scientific">Suillus placidus</name>
    <dbReference type="NCBI Taxonomy" id="48579"/>
    <lineage>
        <taxon>Eukaryota</taxon>
        <taxon>Fungi</taxon>
        <taxon>Dikarya</taxon>
        <taxon>Basidiomycota</taxon>
        <taxon>Agaricomycotina</taxon>
        <taxon>Agaricomycetes</taxon>
        <taxon>Agaricomycetidae</taxon>
        <taxon>Boletales</taxon>
        <taxon>Suillineae</taxon>
        <taxon>Suillaceae</taxon>
        <taxon>Suillus</taxon>
    </lineage>
</organism>
<keyword evidence="4" id="KW-1185">Reference proteome</keyword>
<dbReference type="Pfam" id="PF25459">
    <property type="entry name" value="AIM3_BBC1_C"/>
    <property type="match status" value="1"/>
</dbReference>
<sequence length="1421" mass="153193">MSETPPKPKPGSLRDRIAAFENANKSAAPAPGPAPRPKPSTLQSWKPKVPSPPQTPEVERKTAGMSASDAMESIGKGGSLKERMAALQGKGAFGGGTPPPMLPKPADKPRWKPPPPVSPPADEVVSQDGAIDAQGSSPPAAGDPDPTDLEGEHEAQQDAAEIEQDPEEEERQRRAAIAARMARLGGARVGMGPPLFVAKPAPNKPANPPPQPKQDEEATLQDSEVTSPPAEAISPAADVKEEAQIDPDYFPAPTRKDSDSSSFSLADSPSNAATTRSMPVPAGPRRAAPPRKKAYKSPPVSQLPEVPVPDAAPDVSEEAPDAEPTEESAAEPIPEPEPEPEPEARSFVVTVTSQEPVESPEQEPDPSAEQILVVGDVQKEIGEVGVSVELGTAEVDLADKVEDEDDRLDADVPVPEEQDQEEEEQEQEEEENEEREQKEEEDEDEEEEEARRQRVAAKLAQMGAFNPLAGPPPVPRQDSIPSPTAKRDSITAQPVSVEGPCDIGEATTAAHIPPQSHVDEELEQAKEAREVDEPASRAAEFDDGSQPDLGATRRVLYHDEMDEQERYEDDGDRNEPEAWEPASQSHTLDTPPLPPPRPISHEYEPGQFDLNQPGTSAHDEQAVLTDAVDSAPSDNAPEIRTLELTPDQYQDDDEMAPARITRPIPPPPVNLSAKPSITPQFPPPPPPPPPPPRPPYALQVDEERPESPAPRPVPPPVKSVKAAEEPPVPPPRIARRASASVRSADMEEEPPSPPPRIARRTSASVKSVDMEAPPSPPPRTARRTSASVKSVDMEAPPTPPPRIARRTSASVKSVDMEAPPTPPPMPTSPRPSVRRPTSPPIITTLPLVVPVTTNKEDTEQEFSDGETPSQPQQVQGPEEEDEDSVRRQTIAERMARLGGIRFGAPPIPTPLTRPTFPHAPPPTSIPPDEPEVDAKEPEEGDETAEDEAARKRRIAAKLAGMGGMRFGMMPPSAGVAPATARRLAPRQDDSENEDAALPVPAPAHPARRPLPPVEVDLEQEYHQTKSEDGVRVEMEESEVDEVYYSDADVREPVEEEGPPLPPPRRTSLTLRSAEVLPTPPPRPPPPVGRPPIPLIPAALLNRRSSVATGSSSRKSSVNYSSAAETPVQKQRTYTAPSLERTSSDSGTQSEYVMVEPEPEAEEEPLAPPPRRAPPRLFPPPPPPPPSAIEPPEQMASTVQWELPSIPQAVSEFGDEADLVSSRFSEDSTFHESTSTTTRKFDSRRTSGTARPVDQQLGADDLMALWGKIGVQVVESATGLFEKSKRSLVGDGSYAGFVKAVLAQVPNAQRVSGEGEDWGYLIYVQTAGSVQRRIADILPGDVIAFWDAKLKGHKGLHTYSQTVGAGENGPLVGVVSEVESKKCKVRVWQANQHVGQQTVENVSYRLEDLKSGLVKVFRVMEV</sequence>
<feature type="compositionally biased region" description="Low complexity" evidence="1">
    <location>
        <begin position="1110"/>
        <end position="1121"/>
    </location>
</feature>
<evidence type="ECO:0000313" key="4">
    <source>
        <dbReference type="Proteomes" id="UP000714275"/>
    </source>
</evidence>
<feature type="compositionally biased region" description="Basic and acidic residues" evidence="1">
    <location>
        <begin position="884"/>
        <end position="895"/>
    </location>
</feature>
<feature type="compositionally biased region" description="Pro residues" evidence="1">
    <location>
        <begin position="905"/>
        <end position="927"/>
    </location>
</feature>
<feature type="compositionally biased region" description="Basic and acidic residues" evidence="1">
    <location>
        <begin position="1019"/>
        <end position="1034"/>
    </location>
</feature>
<feature type="compositionally biased region" description="Acidic residues" evidence="1">
    <location>
        <begin position="401"/>
        <end position="448"/>
    </location>
</feature>
<evidence type="ECO:0000313" key="3">
    <source>
        <dbReference type="EMBL" id="KAG1780702.1"/>
    </source>
</evidence>
<feature type="compositionally biased region" description="Low complexity" evidence="1">
    <location>
        <begin position="830"/>
        <end position="853"/>
    </location>
</feature>
<feature type="compositionally biased region" description="Acidic residues" evidence="1">
    <location>
        <begin position="560"/>
        <end position="572"/>
    </location>
</feature>
<feature type="compositionally biased region" description="Pro residues" evidence="1">
    <location>
        <begin position="707"/>
        <end position="717"/>
    </location>
</feature>
<protein>
    <recommendedName>
        <fullName evidence="2">BBC1/AIM3 cysteine proteinase-fold domain-containing protein</fullName>
    </recommendedName>
</protein>
<feature type="compositionally biased region" description="Acidic residues" evidence="1">
    <location>
        <begin position="315"/>
        <end position="341"/>
    </location>
</feature>
<comment type="caution">
    <text evidence="3">The sequence shown here is derived from an EMBL/GenBank/DDBJ whole genome shotgun (WGS) entry which is preliminary data.</text>
</comment>
<feature type="compositionally biased region" description="Acidic residues" evidence="1">
    <location>
        <begin position="160"/>
        <end position="169"/>
    </location>
</feature>
<name>A0A9P7A2T1_9AGAM</name>
<feature type="compositionally biased region" description="Pro residues" evidence="1">
    <location>
        <begin position="202"/>
        <end position="212"/>
    </location>
</feature>
<reference evidence="3" key="1">
    <citation type="journal article" date="2020" name="New Phytol.">
        <title>Comparative genomics reveals dynamic genome evolution in host specialist ectomycorrhizal fungi.</title>
        <authorList>
            <person name="Lofgren L.A."/>
            <person name="Nguyen N.H."/>
            <person name="Vilgalys R."/>
            <person name="Ruytinx J."/>
            <person name="Liao H.L."/>
            <person name="Branco S."/>
            <person name="Kuo A."/>
            <person name="LaButti K."/>
            <person name="Lipzen A."/>
            <person name="Andreopoulos W."/>
            <person name="Pangilinan J."/>
            <person name="Riley R."/>
            <person name="Hundley H."/>
            <person name="Na H."/>
            <person name="Barry K."/>
            <person name="Grigoriev I.V."/>
            <person name="Stajich J.E."/>
            <person name="Kennedy P.G."/>
        </authorList>
    </citation>
    <scope>NUCLEOTIDE SEQUENCE</scope>
    <source>
        <strain evidence="3">DOB743</strain>
    </source>
</reference>
<feature type="compositionally biased region" description="Pro residues" evidence="1">
    <location>
        <begin position="1077"/>
        <end position="1094"/>
    </location>
</feature>
<feature type="region of interest" description="Disordered" evidence="1">
    <location>
        <begin position="1"/>
        <end position="1197"/>
    </location>
</feature>
<feature type="compositionally biased region" description="Pro residues" evidence="1">
    <location>
        <begin position="1165"/>
        <end position="1188"/>
    </location>
</feature>
<feature type="compositionally biased region" description="Polar residues" evidence="1">
    <location>
        <begin position="866"/>
        <end position="875"/>
    </location>
</feature>
<feature type="domain" description="BBC1/AIM3 cysteine proteinase-fold" evidence="2">
    <location>
        <begin position="1250"/>
        <end position="1420"/>
    </location>
</feature>
<evidence type="ECO:0000259" key="2">
    <source>
        <dbReference type="Pfam" id="PF25459"/>
    </source>
</evidence>
<gene>
    <name evidence="3" type="ORF">EV702DRAFT_1079921</name>
</gene>
<feature type="compositionally biased region" description="Low complexity" evidence="1">
    <location>
        <begin position="1065"/>
        <end position="1076"/>
    </location>
</feature>
<feature type="compositionally biased region" description="Pro residues" evidence="1">
    <location>
        <begin position="680"/>
        <end position="695"/>
    </location>
</feature>
<feature type="compositionally biased region" description="Pro residues" evidence="1">
    <location>
        <begin position="999"/>
        <end position="1012"/>
    </location>
</feature>